<dbReference type="EMBL" id="WHYR01000011">
    <property type="protein sequence ID" value="MQL51726.1"/>
    <property type="molecule type" value="Genomic_DNA"/>
</dbReference>
<evidence type="ECO:0000256" key="7">
    <source>
        <dbReference type="ARBA" id="ARBA00023136"/>
    </source>
</evidence>
<evidence type="ECO:0000256" key="3">
    <source>
        <dbReference type="ARBA" id="ARBA00022448"/>
    </source>
</evidence>
<accession>A0A6N7INY3</accession>
<feature type="transmembrane region" description="Helical" evidence="8">
    <location>
        <begin position="224"/>
        <end position="255"/>
    </location>
</feature>
<evidence type="ECO:0000256" key="2">
    <source>
        <dbReference type="ARBA" id="ARBA00007998"/>
    </source>
</evidence>
<evidence type="ECO:0000313" key="10">
    <source>
        <dbReference type="Proteomes" id="UP000441717"/>
    </source>
</evidence>
<comment type="subcellular location">
    <subcellularLocation>
        <location evidence="1">Membrane</location>
        <topology evidence="1">Multi-pass membrane protein</topology>
    </subcellularLocation>
</comment>
<feature type="transmembrane region" description="Helical" evidence="8">
    <location>
        <begin position="88"/>
        <end position="108"/>
    </location>
</feature>
<evidence type="ECO:0000256" key="8">
    <source>
        <dbReference type="SAM" id="Phobius"/>
    </source>
</evidence>
<reference evidence="9 10" key="1">
    <citation type="submission" date="2019-10" db="EMBL/GenBank/DDBJ databases">
        <title>Comparative genomics of sulfur disproportionating microorganisms.</title>
        <authorList>
            <person name="Ward L.M."/>
            <person name="Bertran E."/>
            <person name="Johnston D."/>
        </authorList>
    </citation>
    <scope>NUCLEOTIDE SEQUENCE [LARGE SCALE GENOMIC DNA]</scope>
    <source>
        <strain evidence="9 10">DSM 14055</strain>
    </source>
</reference>
<dbReference type="Pfam" id="PF03845">
    <property type="entry name" value="Spore_permease"/>
    <property type="match status" value="1"/>
</dbReference>
<organism evidence="9 10">
    <name type="scientific">Desulfofundulus thermobenzoicus</name>
    <dbReference type="NCBI Taxonomy" id="29376"/>
    <lineage>
        <taxon>Bacteria</taxon>
        <taxon>Bacillati</taxon>
        <taxon>Bacillota</taxon>
        <taxon>Clostridia</taxon>
        <taxon>Eubacteriales</taxon>
        <taxon>Peptococcaceae</taxon>
        <taxon>Desulfofundulus</taxon>
    </lineage>
</organism>
<dbReference type="GO" id="GO:0009847">
    <property type="term" value="P:spore germination"/>
    <property type="evidence" value="ECO:0007669"/>
    <property type="project" value="InterPro"/>
</dbReference>
<dbReference type="AlphaFoldDB" id="A0A6N7INY3"/>
<feature type="transmembrane region" description="Helical" evidence="8">
    <location>
        <begin position="47"/>
        <end position="68"/>
    </location>
</feature>
<keyword evidence="10" id="KW-1185">Reference proteome</keyword>
<comment type="similarity">
    <text evidence="2">Belongs to the amino acid-polyamine-organocation (APC) superfamily. Spore germination protein (SGP) (TC 2.A.3.9) family.</text>
</comment>
<dbReference type="Gene3D" id="1.20.1740.10">
    <property type="entry name" value="Amino acid/polyamine transporter I"/>
    <property type="match status" value="1"/>
</dbReference>
<dbReference type="Proteomes" id="UP000441717">
    <property type="component" value="Unassembled WGS sequence"/>
</dbReference>
<evidence type="ECO:0000256" key="6">
    <source>
        <dbReference type="ARBA" id="ARBA00022989"/>
    </source>
</evidence>
<evidence type="ECO:0000256" key="4">
    <source>
        <dbReference type="ARBA" id="ARBA00022544"/>
    </source>
</evidence>
<dbReference type="RefSeq" id="WP_152945661.1">
    <property type="nucleotide sequence ID" value="NZ_WHYR01000011.1"/>
</dbReference>
<sequence>MSGGNGNLVEKGRISSRQLAMLLFTMVITTADIYPPALVAGVAGRDAWLSVFMAFVYSLAVWLVAVALASRFHGQSLIHYSRRIAGPWLGGFLGLLFILFFFFMGFSLLRMLSDIMATAFMPYTPLVVFAVSAILPACYAVFCGLEVIARVNEILLPLGVGSLLFVGFGVLPDVDFAYFLPVLENGLGPVNWGAILIFNFLGEIMVVLLLYPHVTDPQRVGMHGLMALTGLGAALQIGVLAIGLFTPAITATMTYPALEMVRLITLGTMVTHLDVVMMMVWVGGIFIKLALVYYATVLGLAQWLALSDYRPLVAPVGVLMVVYSLLGYHTLADYLQMLLKVFPGYAVVHELLLPLGLLITTVVRGLPGGDKIS</sequence>
<keyword evidence="7 8" id="KW-0472">Membrane</keyword>
<name>A0A6N7INY3_9FIRM</name>
<feature type="transmembrane region" description="Helical" evidence="8">
    <location>
        <begin position="21"/>
        <end position="41"/>
    </location>
</feature>
<proteinExistence type="inferred from homology"/>
<dbReference type="PANTHER" id="PTHR34975">
    <property type="entry name" value="SPORE GERMINATION PROTEIN A2"/>
    <property type="match status" value="1"/>
</dbReference>
<keyword evidence="6 8" id="KW-1133">Transmembrane helix</keyword>
<protein>
    <submittedName>
        <fullName evidence="9">GerAB/ArcD/ProY family transporter</fullName>
    </submittedName>
</protein>
<dbReference type="OrthoDB" id="1675410at2"/>
<feature type="transmembrane region" description="Helical" evidence="8">
    <location>
        <begin position="275"/>
        <end position="300"/>
    </location>
</feature>
<evidence type="ECO:0000313" key="9">
    <source>
        <dbReference type="EMBL" id="MQL51726.1"/>
    </source>
</evidence>
<keyword evidence="4" id="KW-0309">Germination</keyword>
<keyword evidence="3" id="KW-0813">Transport</keyword>
<feature type="transmembrane region" description="Helical" evidence="8">
    <location>
        <begin position="312"/>
        <end position="331"/>
    </location>
</feature>
<gene>
    <name evidence="9" type="ORF">GFC01_05510</name>
</gene>
<keyword evidence="5 8" id="KW-0812">Transmembrane</keyword>
<feature type="transmembrane region" description="Helical" evidence="8">
    <location>
        <begin position="192"/>
        <end position="212"/>
    </location>
</feature>
<dbReference type="PANTHER" id="PTHR34975:SF2">
    <property type="entry name" value="SPORE GERMINATION PROTEIN A2"/>
    <property type="match status" value="1"/>
</dbReference>
<evidence type="ECO:0000256" key="1">
    <source>
        <dbReference type="ARBA" id="ARBA00004141"/>
    </source>
</evidence>
<comment type="caution">
    <text evidence="9">The sequence shown here is derived from an EMBL/GenBank/DDBJ whole genome shotgun (WGS) entry which is preliminary data.</text>
</comment>
<dbReference type="InterPro" id="IPR004761">
    <property type="entry name" value="Spore_GerAB"/>
</dbReference>
<evidence type="ECO:0000256" key="5">
    <source>
        <dbReference type="ARBA" id="ARBA00022692"/>
    </source>
</evidence>
<dbReference type="NCBIfam" id="TIGR00912">
    <property type="entry name" value="2A0309"/>
    <property type="match status" value="1"/>
</dbReference>
<feature type="transmembrane region" description="Helical" evidence="8">
    <location>
        <begin position="154"/>
        <end position="172"/>
    </location>
</feature>
<dbReference type="GO" id="GO:0016020">
    <property type="term" value="C:membrane"/>
    <property type="evidence" value="ECO:0007669"/>
    <property type="project" value="UniProtKB-SubCell"/>
</dbReference>
<feature type="transmembrane region" description="Helical" evidence="8">
    <location>
        <begin position="120"/>
        <end position="142"/>
    </location>
</feature>
<feature type="transmembrane region" description="Helical" evidence="8">
    <location>
        <begin position="351"/>
        <end position="367"/>
    </location>
</feature>